<evidence type="ECO:0000259" key="1">
    <source>
        <dbReference type="Pfam" id="PF13349"/>
    </source>
</evidence>
<reference evidence="2 3" key="1">
    <citation type="submission" date="2020-08" db="EMBL/GenBank/DDBJ databases">
        <title>Sequencing the genomes of 1000 actinobacteria strains.</title>
        <authorList>
            <person name="Klenk H.-P."/>
        </authorList>
    </citation>
    <scope>NUCLEOTIDE SEQUENCE [LARGE SCALE GENOMIC DNA]</scope>
    <source>
        <strain evidence="2 3">DSM 45886</strain>
    </source>
</reference>
<dbReference type="InterPro" id="IPR025164">
    <property type="entry name" value="Toastrack_DUF4097"/>
</dbReference>
<name>A0A7W7SLP7_9ACTN</name>
<dbReference type="RefSeq" id="WP_184532790.1">
    <property type="nucleotide sequence ID" value="NZ_JACHJW010000001.1"/>
</dbReference>
<organism evidence="2 3">
    <name type="scientific">Micromonospora polyrhachis</name>
    <dbReference type="NCBI Taxonomy" id="1282883"/>
    <lineage>
        <taxon>Bacteria</taxon>
        <taxon>Bacillati</taxon>
        <taxon>Actinomycetota</taxon>
        <taxon>Actinomycetes</taxon>
        <taxon>Micromonosporales</taxon>
        <taxon>Micromonosporaceae</taxon>
        <taxon>Micromonospora</taxon>
    </lineage>
</organism>
<evidence type="ECO:0000313" key="2">
    <source>
        <dbReference type="EMBL" id="MBB4957039.1"/>
    </source>
</evidence>
<dbReference type="Proteomes" id="UP000578819">
    <property type="component" value="Unassembled WGS sequence"/>
</dbReference>
<gene>
    <name evidence="2" type="ORF">FHR38_000772</name>
</gene>
<protein>
    <submittedName>
        <fullName evidence="2">DUF4097 and DUF4098 domain-containing protein YvlB</fullName>
    </submittedName>
</protein>
<dbReference type="EMBL" id="JACHJW010000001">
    <property type="protein sequence ID" value="MBB4957039.1"/>
    <property type="molecule type" value="Genomic_DNA"/>
</dbReference>
<comment type="caution">
    <text evidence="2">The sequence shown here is derived from an EMBL/GenBank/DDBJ whole genome shotgun (WGS) entry which is preliminary data.</text>
</comment>
<feature type="domain" description="DUF4097" evidence="1">
    <location>
        <begin position="52"/>
        <end position="229"/>
    </location>
</feature>
<proteinExistence type="predicted"/>
<dbReference type="AlphaFoldDB" id="A0A7W7SLP7"/>
<keyword evidence="3" id="KW-1185">Reference proteome</keyword>
<sequence>MPTFDTPQPITVTLSLGMVVGNVQVIASDRTDTNVDVQPIDPASKADLKVAEQTRVEYANGRLTIKAPKLGSLFTRTGGIDVTLELPSGSQIEGETGMGELRCEGRIAECQLKNGYGTIRIDQAGAVKLHSGSGDVIVEHIVGNAEVTNSNGAIRLGRIDGPATVRNSNGDSWIGEVAGELRLRSANGAITVDRAHANVTATTANGSVRLGEVVRGVVTLESAAGSLEVGVRDGTAAWLDLKTVAGRVRNELESSTGPGDAEDTVEIRARTSVGSITVRRS</sequence>
<evidence type="ECO:0000313" key="3">
    <source>
        <dbReference type="Proteomes" id="UP000578819"/>
    </source>
</evidence>
<accession>A0A7W7SLP7</accession>
<dbReference type="Pfam" id="PF13349">
    <property type="entry name" value="DUF4097"/>
    <property type="match status" value="1"/>
</dbReference>